<dbReference type="Proteomes" id="UP000053244">
    <property type="component" value="Unassembled WGS sequence"/>
</dbReference>
<name>A0A101JCZ9_9ACTN</name>
<gene>
    <name evidence="1" type="ORF">ADL15_43425</name>
</gene>
<dbReference type="AlphaFoldDB" id="A0A101JCZ9"/>
<dbReference type="EMBL" id="LLZH01000320">
    <property type="protein sequence ID" value="KUL24529.1"/>
    <property type="molecule type" value="Genomic_DNA"/>
</dbReference>
<evidence type="ECO:0000313" key="2">
    <source>
        <dbReference type="Proteomes" id="UP000053244"/>
    </source>
</evidence>
<protein>
    <recommendedName>
        <fullName evidence="3">N-acetyltransferase domain-containing protein</fullName>
    </recommendedName>
</protein>
<sequence length="185" mass="21502">MLVKIVDQIPDEMQKAAWDLYQGAFEDLRALAVQRHLMYRSEFDEVMNDSRIDKYLCLDDGGRLCGLSTFTNDLPAVPLIAPEYFERRWPDLYLQNKIWYVGFTAVGTDARDTRAFAELVEAMHRTAYDRNGMIAIDYCRFNDDERNFGKVVRLMLRRLSGGPIRSECMDQQSFWIYEFPTAAAA</sequence>
<dbReference type="SUPFAM" id="SSF55729">
    <property type="entry name" value="Acyl-CoA N-acyltransferases (Nat)"/>
    <property type="match status" value="1"/>
</dbReference>
<dbReference type="RefSeq" id="WP_067705155.1">
    <property type="nucleotide sequence ID" value="NZ_LLZH01000320.1"/>
</dbReference>
<keyword evidence="2" id="KW-1185">Reference proteome</keyword>
<comment type="caution">
    <text evidence="1">The sequence shown here is derived from an EMBL/GenBank/DDBJ whole genome shotgun (WGS) entry which is preliminary data.</text>
</comment>
<accession>A0A101JCZ9</accession>
<evidence type="ECO:0008006" key="3">
    <source>
        <dbReference type="Google" id="ProtNLM"/>
    </source>
</evidence>
<dbReference type="InterPro" id="IPR016181">
    <property type="entry name" value="Acyl_CoA_acyltransferase"/>
</dbReference>
<organism evidence="1 2">
    <name type="scientific">Actinoplanes awajinensis subsp. mycoplanecinus</name>
    <dbReference type="NCBI Taxonomy" id="135947"/>
    <lineage>
        <taxon>Bacteria</taxon>
        <taxon>Bacillati</taxon>
        <taxon>Actinomycetota</taxon>
        <taxon>Actinomycetes</taxon>
        <taxon>Micromonosporales</taxon>
        <taxon>Micromonosporaceae</taxon>
        <taxon>Actinoplanes</taxon>
    </lineage>
</organism>
<evidence type="ECO:0000313" key="1">
    <source>
        <dbReference type="EMBL" id="KUL24529.1"/>
    </source>
</evidence>
<reference evidence="1 2" key="1">
    <citation type="submission" date="2015-10" db="EMBL/GenBank/DDBJ databases">
        <authorList>
            <person name="Gilbert D.G."/>
        </authorList>
    </citation>
    <scope>NUCLEOTIDE SEQUENCE [LARGE SCALE GENOMIC DNA]</scope>
    <source>
        <strain evidence="1 2">NRRL B-16712</strain>
    </source>
</reference>
<proteinExistence type="predicted"/>
<dbReference type="OrthoDB" id="4546222at2"/>